<dbReference type="Proteomes" id="UP000214720">
    <property type="component" value="Unassembled WGS sequence"/>
</dbReference>
<dbReference type="RefSeq" id="WP_179258365.1">
    <property type="nucleotide sequence ID" value="NZ_MTHB01000119.1"/>
</dbReference>
<dbReference type="Gene3D" id="3.20.20.140">
    <property type="entry name" value="Metal-dependent hydrolases"/>
    <property type="match status" value="1"/>
</dbReference>
<evidence type="ECO:0000256" key="1">
    <source>
        <dbReference type="ARBA" id="ARBA00038310"/>
    </source>
</evidence>
<evidence type="ECO:0000313" key="3">
    <source>
        <dbReference type="EMBL" id="OXC76713.1"/>
    </source>
</evidence>
<proteinExistence type="inferred from homology"/>
<dbReference type="PANTHER" id="PTHR43569">
    <property type="entry name" value="AMIDOHYDROLASE"/>
    <property type="match status" value="1"/>
</dbReference>
<protein>
    <submittedName>
        <fullName evidence="3">Amidohydrolase 2</fullName>
    </submittedName>
</protein>
<dbReference type="InterPro" id="IPR032466">
    <property type="entry name" value="Metal_Hydrolase"/>
</dbReference>
<dbReference type="InterPro" id="IPR006680">
    <property type="entry name" value="Amidohydro-rel"/>
</dbReference>
<feature type="domain" description="Amidohydrolase-related" evidence="2">
    <location>
        <begin position="3"/>
        <end position="288"/>
    </location>
</feature>
<dbReference type="SUPFAM" id="SSF51556">
    <property type="entry name" value="Metallo-dependent hydrolases"/>
    <property type="match status" value="1"/>
</dbReference>
<accession>A0A226X032</accession>
<dbReference type="Pfam" id="PF04909">
    <property type="entry name" value="Amidohydro_2"/>
    <property type="match status" value="1"/>
</dbReference>
<dbReference type="GO" id="GO:0016787">
    <property type="term" value="F:hydrolase activity"/>
    <property type="evidence" value="ECO:0007669"/>
    <property type="project" value="UniProtKB-KW"/>
</dbReference>
<evidence type="ECO:0000313" key="4">
    <source>
        <dbReference type="Proteomes" id="UP000214720"/>
    </source>
</evidence>
<comment type="similarity">
    <text evidence="1">Belongs to the metallo-dependent hydrolases superfamily.</text>
</comment>
<name>A0A226X032_CABSO</name>
<evidence type="ECO:0000259" key="2">
    <source>
        <dbReference type="Pfam" id="PF04909"/>
    </source>
</evidence>
<dbReference type="EMBL" id="MTHB01000119">
    <property type="protein sequence ID" value="OXC76713.1"/>
    <property type="molecule type" value="Genomic_DNA"/>
</dbReference>
<organism evidence="3 4">
    <name type="scientific">Caballeronia sordidicola</name>
    <name type="common">Burkholderia sordidicola</name>
    <dbReference type="NCBI Taxonomy" id="196367"/>
    <lineage>
        <taxon>Bacteria</taxon>
        <taxon>Pseudomonadati</taxon>
        <taxon>Pseudomonadota</taxon>
        <taxon>Betaproteobacteria</taxon>
        <taxon>Burkholderiales</taxon>
        <taxon>Burkholderiaceae</taxon>
        <taxon>Caballeronia</taxon>
    </lineage>
</organism>
<gene>
    <name evidence="3" type="ORF">BSU04_20365</name>
</gene>
<reference evidence="4" key="1">
    <citation type="submission" date="2017-01" db="EMBL/GenBank/DDBJ databases">
        <title>Genome Analysis of Deinococcus marmoris KOPRI26562.</title>
        <authorList>
            <person name="Kim J.H."/>
            <person name="Oh H.-M."/>
        </authorList>
    </citation>
    <scope>NUCLEOTIDE SEQUENCE [LARGE SCALE GENOMIC DNA]</scope>
    <source>
        <strain evidence="4">PAMC 26633</strain>
    </source>
</reference>
<dbReference type="InterPro" id="IPR052350">
    <property type="entry name" value="Metallo-dep_Lactonases"/>
</dbReference>
<dbReference type="PANTHER" id="PTHR43569:SF2">
    <property type="entry name" value="AMIDOHYDROLASE-RELATED DOMAIN-CONTAINING PROTEIN"/>
    <property type="match status" value="1"/>
</dbReference>
<keyword evidence="3" id="KW-0378">Hydrolase</keyword>
<sequence>MFDSHSHIVTADTGSYPPAPLTGTLSKGALDNPMPAERLLTLMDENDVERTVLVQRGTVYGYDNSYIVDSAAAHPDRFSAVCCLDALAPDALATFRYWTIERGAIGIRLMPASLGAGVDPAKRLPETDWFASDASLRIWDEAIENEISICLFFLKFNRQAGLVALLSVLERYPDALVVVDHISNLAVDEGAPEYGIDASLQALSAFKNVTMKLSTINLNRIDAAGLDPALVVRRIVDVFGAERIMWGSDIGQTAGSYGDMVRAARRATAQLGDAERRAVLYDTAARVYYPR</sequence>
<dbReference type="AlphaFoldDB" id="A0A226X032"/>
<comment type="caution">
    <text evidence="3">The sequence shown here is derived from an EMBL/GenBank/DDBJ whole genome shotgun (WGS) entry which is preliminary data.</text>
</comment>